<accession>A0ABP7VSB2</accession>
<organism evidence="2 3">
    <name type="scientific">Streptomyces shaanxiensis</name>
    <dbReference type="NCBI Taxonomy" id="653357"/>
    <lineage>
        <taxon>Bacteria</taxon>
        <taxon>Bacillati</taxon>
        <taxon>Actinomycetota</taxon>
        <taxon>Actinomycetes</taxon>
        <taxon>Kitasatosporales</taxon>
        <taxon>Streptomycetaceae</taxon>
        <taxon>Streptomyces</taxon>
    </lineage>
</organism>
<dbReference type="RefSeq" id="WP_345016822.1">
    <property type="nucleotide sequence ID" value="NZ_BAAAZY010000014.1"/>
</dbReference>
<feature type="domain" description="PucR-like N-terminal" evidence="1">
    <location>
        <begin position="18"/>
        <end position="76"/>
    </location>
</feature>
<protein>
    <recommendedName>
        <fullName evidence="1">PucR-like N-terminal domain-containing protein</fullName>
    </recommendedName>
</protein>
<evidence type="ECO:0000313" key="3">
    <source>
        <dbReference type="Proteomes" id="UP001499984"/>
    </source>
</evidence>
<evidence type="ECO:0000313" key="2">
    <source>
        <dbReference type="EMBL" id="GAA4072980.1"/>
    </source>
</evidence>
<dbReference type="Proteomes" id="UP001499984">
    <property type="component" value="Unassembled WGS sequence"/>
</dbReference>
<dbReference type="InterPro" id="IPR058663">
    <property type="entry name" value="PucR-like_N"/>
</dbReference>
<evidence type="ECO:0000259" key="1">
    <source>
        <dbReference type="Pfam" id="PF25906"/>
    </source>
</evidence>
<comment type="caution">
    <text evidence="2">The sequence shown here is derived from an EMBL/GenBank/DDBJ whole genome shotgun (WGS) entry which is preliminary data.</text>
</comment>
<reference evidence="3" key="1">
    <citation type="journal article" date="2019" name="Int. J. Syst. Evol. Microbiol.">
        <title>The Global Catalogue of Microorganisms (GCM) 10K type strain sequencing project: providing services to taxonomists for standard genome sequencing and annotation.</title>
        <authorList>
            <consortium name="The Broad Institute Genomics Platform"/>
            <consortium name="The Broad Institute Genome Sequencing Center for Infectious Disease"/>
            <person name="Wu L."/>
            <person name="Ma J."/>
        </authorList>
    </citation>
    <scope>NUCLEOTIDE SEQUENCE [LARGE SCALE GENOMIC DNA]</scope>
    <source>
        <strain evidence="3">JCM 16925</strain>
    </source>
</reference>
<name>A0ABP7VSB2_9ACTN</name>
<dbReference type="Pfam" id="PF25906">
    <property type="entry name" value="PucR-like_N"/>
    <property type="match status" value="1"/>
</dbReference>
<keyword evidence="3" id="KW-1185">Reference proteome</keyword>
<dbReference type="EMBL" id="BAAAZY010000014">
    <property type="protein sequence ID" value="GAA4072980.1"/>
    <property type="molecule type" value="Genomic_DNA"/>
</dbReference>
<proteinExistence type="predicted"/>
<gene>
    <name evidence="2" type="ORF">GCM10022233_57760</name>
</gene>
<sequence length="78" mass="8331">MRLTSTVSTPDALPAPPVPPALVQRLRDQLPFVAAEVEDVVRRQAPEYAQPDDALSGGLRTGVVQALTLFVDHVAEAV</sequence>